<dbReference type="AlphaFoldDB" id="A0A2Z2NNB2"/>
<dbReference type="Gene3D" id="3.40.190.10">
    <property type="entry name" value="Periplasmic binding protein-like II"/>
    <property type="match status" value="1"/>
</dbReference>
<name>A0A2Z2NNB2_9GAMM</name>
<protein>
    <recommendedName>
        <fullName evidence="4">Solute-binding protein family 3/N-terminal domain-containing protein</fullName>
    </recommendedName>
</protein>
<sequence length="321" mass="34991">MFKKSFAATAMIFALATPALAQQDLHAALTAAMGEAIEDARYVDVTTKYGMPAPDLSDPTLVNSEDYPYPEVMPGTLLAHVLDTHKLSLGWIPVGAPWAIPGENPSQPIGFSVDYFDIIQEKLNAHYNTDIDLEWVSFTESAGNNDMYLWLSTSDDVDCTAEDRVVDGCYDVIGGAYAINERRSGLTDITPSYYPFNMAAIRTNVPLPEGVAPIRNADDIRAAMADPTINIAIAGLPETGEDSILTAFNIAMGSTFTHIDRTPGSNVLEYAQNSEDAHFVLGSNVRMASTRMKYPEFCIKCELFENFSAFRGIGFATALID</sequence>
<gene>
    <name evidence="2" type="ORF">IMCC3135_14005</name>
</gene>
<evidence type="ECO:0008006" key="4">
    <source>
        <dbReference type="Google" id="ProtNLM"/>
    </source>
</evidence>
<keyword evidence="1" id="KW-0732">Signal</keyword>
<feature type="chain" id="PRO_5016335836" description="Solute-binding protein family 3/N-terminal domain-containing protein" evidence="1">
    <location>
        <begin position="22"/>
        <end position="321"/>
    </location>
</feature>
<dbReference type="RefSeq" id="WP_088918156.1">
    <property type="nucleotide sequence ID" value="NZ_CP018632.1"/>
</dbReference>
<feature type="signal peptide" evidence="1">
    <location>
        <begin position="1"/>
        <end position="21"/>
    </location>
</feature>
<evidence type="ECO:0000313" key="3">
    <source>
        <dbReference type="Proteomes" id="UP000250079"/>
    </source>
</evidence>
<evidence type="ECO:0000313" key="2">
    <source>
        <dbReference type="EMBL" id="ASJ72886.1"/>
    </source>
</evidence>
<evidence type="ECO:0000256" key="1">
    <source>
        <dbReference type="SAM" id="SignalP"/>
    </source>
</evidence>
<organism evidence="2 3">
    <name type="scientific">Granulosicoccus antarcticus IMCC3135</name>
    <dbReference type="NCBI Taxonomy" id="1192854"/>
    <lineage>
        <taxon>Bacteria</taxon>
        <taxon>Pseudomonadati</taxon>
        <taxon>Pseudomonadota</taxon>
        <taxon>Gammaproteobacteria</taxon>
        <taxon>Chromatiales</taxon>
        <taxon>Granulosicoccaceae</taxon>
        <taxon>Granulosicoccus</taxon>
    </lineage>
</organism>
<accession>A0A2Z2NNB2</accession>
<dbReference type="OrthoDB" id="6621476at2"/>
<dbReference type="Proteomes" id="UP000250079">
    <property type="component" value="Chromosome"/>
</dbReference>
<dbReference type="SUPFAM" id="SSF53850">
    <property type="entry name" value="Periplasmic binding protein-like II"/>
    <property type="match status" value="1"/>
</dbReference>
<reference evidence="2 3" key="1">
    <citation type="submission" date="2016-12" db="EMBL/GenBank/DDBJ databases">
        <authorList>
            <person name="Song W.-J."/>
            <person name="Kurnit D.M."/>
        </authorList>
    </citation>
    <scope>NUCLEOTIDE SEQUENCE [LARGE SCALE GENOMIC DNA]</scope>
    <source>
        <strain evidence="2 3">IMCC3135</strain>
    </source>
</reference>
<dbReference type="KEGG" id="gai:IMCC3135_14005"/>
<dbReference type="EMBL" id="CP018632">
    <property type="protein sequence ID" value="ASJ72886.1"/>
    <property type="molecule type" value="Genomic_DNA"/>
</dbReference>
<proteinExistence type="predicted"/>
<keyword evidence="3" id="KW-1185">Reference proteome</keyword>